<dbReference type="EMBL" id="CM056744">
    <property type="protein sequence ID" value="KAJ8666432.1"/>
    <property type="molecule type" value="Genomic_DNA"/>
</dbReference>
<protein>
    <submittedName>
        <fullName evidence="1">Uncharacterized protein</fullName>
    </submittedName>
</protein>
<name>A0ACC2N7W5_9HYME</name>
<reference evidence="1" key="1">
    <citation type="submission" date="2023-04" db="EMBL/GenBank/DDBJ databases">
        <title>A chromosome-level genome assembly of the parasitoid wasp Eretmocerus hayati.</title>
        <authorList>
            <person name="Zhong Y."/>
            <person name="Liu S."/>
            <person name="Liu Y."/>
        </authorList>
    </citation>
    <scope>NUCLEOTIDE SEQUENCE</scope>
    <source>
        <strain evidence="1">ZJU_SS_LIU_2023</strain>
    </source>
</reference>
<comment type="caution">
    <text evidence="1">The sequence shown here is derived from an EMBL/GenBank/DDBJ whole genome shotgun (WGS) entry which is preliminary data.</text>
</comment>
<evidence type="ECO:0000313" key="1">
    <source>
        <dbReference type="EMBL" id="KAJ8666432.1"/>
    </source>
</evidence>
<sequence>MSRCQSREKRASNCELPNLFLSTTYALKKSNSKRVCIGLDHDAGKFRQVVKLLSSQKPVTFDADGWERFKQEFETVPWDALIRLMSESIYGGKIDNDFDQRLLSSFLRKLFTPRSFEADFALVANVDGVSTNNRHILMPDGTRRDQFLKWIESISDRQTPSWLGLPNNAEKVLLTTKGVNLVTKLLKMQQLEDEDELAYCNDDTLDSRGEAESDGRPAWMRTLHKSASTWLQLLPKCLIILKRTAENIRDPLYRFFEREINSCSKLLKEVIHDLEDVVMICQGEKKQTNYHRIILSDLIKGILPTNWRRYTVPKGCTVIQWVTDFSHRVSQLQEVSGLVSSSGAKGIQ</sequence>
<proteinExistence type="predicted"/>
<evidence type="ECO:0000313" key="2">
    <source>
        <dbReference type="Proteomes" id="UP001239111"/>
    </source>
</evidence>
<accession>A0ACC2N7W5</accession>
<organism evidence="1 2">
    <name type="scientific">Eretmocerus hayati</name>
    <dbReference type="NCBI Taxonomy" id="131215"/>
    <lineage>
        <taxon>Eukaryota</taxon>
        <taxon>Metazoa</taxon>
        <taxon>Ecdysozoa</taxon>
        <taxon>Arthropoda</taxon>
        <taxon>Hexapoda</taxon>
        <taxon>Insecta</taxon>
        <taxon>Pterygota</taxon>
        <taxon>Neoptera</taxon>
        <taxon>Endopterygota</taxon>
        <taxon>Hymenoptera</taxon>
        <taxon>Apocrita</taxon>
        <taxon>Proctotrupomorpha</taxon>
        <taxon>Chalcidoidea</taxon>
        <taxon>Aphelinidae</taxon>
        <taxon>Aphelininae</taxon>
        <taxon>Eretmocerus</taxon>
    </lineage>
</organism>
<feature type="non-terminal residue" evidence="1">
    <location>
        <position position="348"/>
    </location>
</feature>
<gene>
    <name evidence="1" type="ORF">QAD02_008094</name>
</gene>
<keyword evidence="2" id="KW-1185">Reference proteome</keyword>
<dbReference type="Proteomes" id="UP001239111">
    <property type="component" value="Chromosome 4"/>
</dbReference>